<reference evidence="1 2" key="1">
    <citation type="submission" date="2022-04" db="EMBL/GenBank/DDBJ databases">
        <title>Positive selection, recombination, and allopatry shape intraspecific diversity of widespread and dominant cyanobacteria.</title>
        <authorList>
            <person name="Wei J."/>
            <person name="Shu W."/>
            <person name="Hu C."/>
        </authorList>
    </citation>
    <scope>NUCLEOTIDE SEQUENCE [LARGE SCALE GENOMIC DNA]</scope>
    <source>
        <strain evidence="1 2">GB2-A5</strain>
    </source>
</reference>
<dbReference type="Proteomes" id="UP001442494">
    <property type="component" value="Unassembled WGS sequence"/>
</dbReference>
<organism evidence="1 2">
    <name type="scientific">Funiculus sociatus GB2-A5</name>
    <dbReference type="NCBI Taxonomy" id="2933946"/>
    <lineage>
        <taxon>Bacteria</taxon>
        <taxon>Bacillati</taxon>
        <taxon>Cyanobacteriota</taxon>
        <taxon>Cyanophyceae</taxon>
        <taxon>Coleofasciculales</taxon>
        <taxon>Coleofasciculaceae</taxon>
        <taxon>Funiculus</taxon>
    </lineage>
</organism>
<gene>
    <name evidence="1" type="ORF">NDI37_15800</name>
</gene>
<dbReference type="EMBL" id="JAMPKK010000034">
    <property type="protein sequence ID" value="MEP0865931.1"/>
    <property type="molecule type" value="Genomic_DNA"/>
</dbReference>
<comment type="caution">
    <text evidence="1">The sequence shown here is derived from an EMBL/GenBank/DDBJ whole genome shotgun (WGS) entry which is preliminary data.</text>
</comment>
<proteinExistence type="predicted"/>
<evidence type="ECO:0008006" key="3">
    <source>
        <dbReference type="Google" id="ProtNLM"/>
    </source>
</evidence>
<evidence type="ECO:0000313" key="2">
    <source>
        <dbReference type="Proteomes" id="UP001442494"/>
    </source>
</evidence>
<keyword evidence="2" id="KW-1185">Reference proteome</keyword>
<sequence>MGITRMMDSITQYFSEAIARIFGPSDDAYPVTGVQPFSGDPLKETRRADW</sequence>
<name>A0ABV0JR21_9CYAN</name>
<evidence type="ECO:0000313" key="1">
    <source>
        <dbReference type="EMBL" id="MEP0865931.1"/>
    </source>
</evidence>
<dbReference type="RefSeq" id="WP_190418212.1">
    <property type="nucleotide sequence ID" value="NZ_JAMPKK010000034.1"/>
</dbReference>
<protein>
    <recommendedName>
        <fullName evidence="3">Nicotinate phosphoribosyltransferase</fullName>
    </recommendedName>
</protein>
<accession>A0ABV0JR21</accession>